<evidence type="ECO:0000256" key="1">
    <source>
        <dbReference type="ARBA" id="ARBA00023125"/>
    </source>
</evidence>
<feature type="region of interest" description="Disordered" evidence="2">
    <location>
        <begin position="59"/>
        <end position="84"/>
    </location>
</feature>
<gene>
    <name evidence="5" type="ORF">ACFYU5_08555</name>
</gene>
<dbReference type="Pfam" id="PF23359">
    <property type="entry name" value="Lsr2_DNA-bd"/>
    <property type="match status" value="1"/>
</dbReference>
<proteinExistence type="predicted"/>
<sequence length="112" mass="12752">MAKKVIVELVDDYDGKSKADETVRFGIDGVEYEIDLSLKNAGKLRAVFESWTEPARRVGRIPRGKSKTTETRATADRQQTASIRDWARENGYEVSKRGRIHKDIIDAYNKAH</sequence>
<dbReference type="InterPro" id="IPR036625">
    <property type="entry name" value="E3-bd_dom_sf"/>
</dbReference>
<dbReference type="EMBL" id="JBIAMT010000002">
    <property type="protein sequence ID" value="MFF0496439.1"/>
    <property type="molecule type" value="Genomic_DNA"/>
</dbReference>
<feature type="domain" description="Lsr2 dimerization" evidence="3">
    <location>
        <begin position="1"/>
        <end position="59"/>
    </location>
</feature>
<comment type="caution">
    <text evidence="5">The sequence shown here is derived from an EMBL/GenBank/DDBJ whole genome shotgun (WGS) entry which is preliminary data.</text>
</comment>
<organism evidence="5 6">
    <name type="scientific">Nocardia aobensis</name>
    <dbReference type="NCBI Taxonomy" id="257277"/>
    <lineage>
        <taxon>Bacteria</taxon>
        <taxon>Bacillati</taxon>
        <taxon>Actinomycetota</taxon>
        <taxon>Actinomycetes</taxon>
        <taxon>Mycobacteriales</taxon>
        <taxon>Nocardiaceae</taxon>
        <taxon>Nocardia</taxon>
    </lineage>
</organism>
<name>A0ABW6NZ39_9NOCA</name>
<dbReference type="Proteomes" id="UP001601442">
    <property type="component" value="Unassembled WGS sequence"/>
</dbReference>
<evidence type="ECO:0000313" key="6">
    <source>
        <dbReference type="Proteomes" id="UP001601442"/>
    </source>
</evidence>
<dbReference type="InterPro" id="IPR042261">
    <property type="entry name" value="Lsr2-like_dimerization"/>
</dbReference>
<dbReference type="Gene3D" id="3.30.60.230">
    <property type="entry name" value="Lsr2, dimerization domain"/>
    <property type="match status" value="1"/>
</dbReference>
<evidence type="ECO:0000313" key="5">
    <source>
        <dbReference type="EMBL" id="MFF0496439.1"/>
    </source>
</evidence>
<dbReference type="Pfam" id="PF11774">
    <property type="entry name" value="Lsr2"/>
    <property type="match status" value="1"/>
</dbReference>
<protein>
    <submittedName>
        <fullName evidence="5">Lsr2 family protein</fullName>
    </submittedName>
</protein>
<evidence type="ECO:0000256" key="2">
    <source>
        <dbReference type="SAM" id="MobiDB-lite"/>
    </source>
</evidence>
<evidence type="ECO:0000259" key="3">
    <source>
        <dbReference type="Pfam" id="PF11774"/>
    </source>
</evidence>
<evidence type="ECO:0000259" key="4">
    <source>
        <dbReference type="Pfam" id="PF23359"/>
    </source>
</evidence>
<reference evidence="5 6" key="1">
    <citation type="submission" date="2024-10" db="EMBL/GenBank/DDBJ databases">
        <title>The Natural Products Discovery Center: Release of the First 8490 Sequenced Strains for Exploring Actinobacteria Biosynthetic Diversity.</title>
        <authorList>
            <person name="Kalkreuter E."/>
            <person name="Kautsar S.A."/>
            <person name="Yang D."/>
            <person name="Bader C.D."/>
            <person name="Teijaro C.N."/>
            <person name="Fluegel L."/>
            <person name="Davis C.M."/>
            <person name="Simpson J.R."/>
            <person name="Lauterbach L."/>
            <person name="Steele A.D."/>
            <person name="Gui C."/>
            <person name="Meng S."/>
            <person name="Li G."/>
            <person name="Viehrig K."/>
            <person name="Ye F."/>
            <person name="Su P."/>
            <person name="Kiefer A.F."/>
            <person name="Nichols A."/>
            <person name="Cepeda A.J."/>
            <person name="Yan W."/>
            <person name="Fan B."/>
            <person name="Jiang Y."/>
            <person name="Adhikari A."/>
            <person name="Zheng C.-J."/>
            <person name="Schuster L."/>
            <person name="Cowan T.M."/>
            <person name="Smanski M.J."/>
            <person name="Chevrette M.G."/>
            <person name="De Carvalho L.P.S."/>
            <person name="Shen B."/>
        </authorList>
    </citation>
    <scope>NUCLEOTIDE SEQUENCE [LARGE SCALE GENOMIC DNA]</scope>
    <source>
        <strain evidence="5 6">NPDC004119</strain>
    </source>
</reference>
<dbReference type="InterPro" id="IPR024412">
    <property type="entry name" value="Lsr2_dim_dom"/>
</dbReference>
<keyword evidence="6" id="KW-1185">Reference proteome</keyword>
<accession>A0ABW6NZ39</accession>
<dbReference type="Gene3D" id="4.10.320.10">
    <property type="entry name" value="E3-binding domain"/>
    <property type="match status" value="1"/>
</dbReference>
<dbReference type="RefSeq" id="WP_387391728.1">
    <property type="nucleotide sequence ID" value="NZ_JBIAMT010000002.1"/>
</dbReference>
<dbReference type="InterPro" id="IPR055370">
    <property type="entry name" value="Lsr2_DNA-bd"/>
</dbReference>
<feature type="domain" description="Lsr2 DNA-binding" evidence="4">
    <location>
        <begin position="75"/>
        <end position="111"/>
    </location>
</feature>
<keyword evidence="1" id="KW-0238">DNA-binding</keyword>